<dbReference type="PANTHER" id="PTHR48090:SF7">
    <property type="entry name" value="RFBJ PROTEIN"/>
    <property type="match status" value="1"/>
</dbReference>
<dbReference type="OrthoDB" id="9810303at2"/>
<dbReference type="CDD" id="cd04179">
    <property type="entry name" value="DPM_DPG-synthase_like"/>
    <property type="match status" value="1"/>
</dbReference>
<protein>
    <submittedName>
        <fullName evidence="2">Glycosyltransferase family 2 protein</fullName>
    </submittedName>
</protein>
<keyword evidence="3" id="KW-1185">Reference proteome</keyword>
<dbReference type="InterPro" id="IPR029044">
    <property type="entry name" value="Nucleotide-diphossugar_trans"/>
</dbReference>
<evidence type="ECO:0000313" key="3">
    <source>
        <dbReference type="Proteomes" id="UP000289166"/>
    </source>
</evidence>
<feature type="domain" description="Glycosyltransferase 2-like" evidence="1">
    <location>
        <begin position="5"/>
        <end position="162"/>
    </location>
</feature>
<sequence>MRILVIIPAYNEEATIKSVIRRINLKMPQADILVVNDGSKDNTSLEARRSGAKVIDLPYNLGIGGAMQTGYIYAKENNYDIAVQVDGDGQHDPSYIKDLIKPILNDDADVVVGSRYISKSNYRSSVLRRIGMIFFSFLVSTLTNQKFKDTTSGFRAVNKDVINYFSGRYPVDYPEVDVLVRLKKRNFRITELPVEMHERQGGKSSITTLRSLYYMLKVSLALIIGTLRSSEE</sequence>
<evidence type="ECO:0000313" key="2">
    <source>
        <dbReference type="EMBL" id="RXE57670.1"/>
    </source>
</evidence>
<organism evidence="2 3">
    <name type="scientific">Acetivibrio mesophilus</name>
    <dbReference type="NCBI Taxonomy" id="2487273"/>
    <lineage>
        <taxon>Bacteria</taxon>
        <taxon>Bacillati</taxon>
        <taxon>Bacillota</taxon>
        <taxon>Clostridia</taxon>
        <taxon>Eubacteriales</taxon>
        <taxon>Oscillospiraceae</taxon>
        <taxon>Acetivibrio</taxon>
    </lineage>
</organism>
<dbReference type="SUPFAM" id="SSF53448">
    <property type="entry name" value="Nucleotide-diphospho-sugar transferases"/>
    <property type="match status" value="1"/>
</dbReference>
<dbReference type="AlphaFoldDB" id="A0A4Q0I0E5"/>
<name>A0A4Q0I0E5_9FIRM</name>
<accession>A0A4Q0I0E5</accession>
<dbReference type="GO" id="GO:0016740">
    <property type="term" value="F:transferase activity"/>
    <property type="evidence" value="ECO:0007669"/>
    <property type="project" value="UniProtKB-KW"/>
</dbReference>
<dbReference type="Pfam" id="PF00535">
    <property type="entry name" value="Glycos_transf_2"/>
    <property type="match status" value="1"/>
</dbReference>
<dbReference type="PANTHER" id="PTHR48090">
    <property type="entry name" value="UNDECAPRENYL-PHOSPHATE 4-DEOXY-4-FORMAMIDO-L-ARABINOSE TRANSFERASE-RELATED"/>
    <property type="match status" value="1"/>
</dbReference>
<reference evidence="3" key="1">
    <citation type="submission" date="2018-11" db="EMBL/GenBank/DDBJ databases">
        <title>Genome sequencing of a novel mesophilic and cellulolytic organism within the genus Hungateiclostridium.</title>
        <authorList>
            <person name="Rettenmaier R."/>
            <person name="Liebl W."/>
            <person name="Zverlov V."/>
        </authorList>
    </citation>
    <scope>NUCLEOTIDE SEQUENCE [LARGE SCALE GENOMIC DNA]</scope>
    <source>
        <strain evidence="3">N2K1</strain>
    </source>
</reference>
<gene>
    <name evidence="2" type="ORF">EFD62_16390</name>
</gene>
<dbReference type="InterPro" id="IPR050256">
    <property type="entry name" value="Glycosyltransferase_2"/>
</dbReference>
<dbReference type="InterPro" id="IPR001173">
    <property type="entry name" value="Glyco_trans_2-like"/>
</dbReference>
<dbReference type="EMBL" id="RLII01000043">
    <property type="protein sequence ID" value="RXE57670.1"/>
    <property type="molecule type" value="Genomic_DNA"/>
</dbReference>
<evidence type="ECO:0000259" key="1">
    <source>
        <dbReference type="Pfam" id="PF00535"/>
    </source>
</evidence>
<proteinExistence type="predicted"/>
<keyword evidence="2" id="KW-0808">Transferase</keyword>
<dbReference type="Gene3D" id="3.90.550.10">
    <property type="entry name" value="Spore Coat Polysaccharide Biosynthesis Protein SpsA, Chain A"/>
    <property type="match status" value="1"/>
</dbReference>
<dbReference type="RefSeq" id="WP_069196111.1">
    <property type="nucleotide sequence ID" value="NZ_RLII01000043.1"/>
</dbReference>
<comment type="caution">
    <text evidence="2">The sequence shown here is derived from an EMBL/GenBank/DDBJ whole genome shotgun (WGS) entry which is preliminary data.</text>
</comment>
<dbReference type="Proteomes" id="UP000289166">
    <property type="component" value="Unassembled WGS sequence"/>
</dbReference>